<evidence type="ECO:0000259" key="1">
    <source>
        <dbReference type="Pfam" id="PF26370"/>
    </source>
</evidence>
<feature type="domain" description="L-erythro-3,5-diaminohexanoate dehydrogenase N-terminal" evidence="1">
    <location>
        <begin position="9"/>
        <end position="156"/>
    </location>
</feature>
<organism evidence="2">
    <name type="scientific">marine sediment metagenome</name>
    <dbReference type="NCBI Taxonomy" id="412755"/>
    <lineage>
        <taxon>unclassified sequences</taxon>
        <taxon>metagenomes</taxon>
        <taxon>ecological metagenomes</taxon>
    </lineage>
</organism>
<gene>
    <name evidence="2" type="ORF">S01H4_47223</name>
</gene>
<reference evidence="2" key="1">
    <citation type="journal article" date="2014" name="Front. Microbiol.">
        <title>High frequency of phylogenetically diverse reductive dehalogenase-homologous genes in deep subseafloor sedimentary metagenomes.</title>
        <authorList>
            <person name="Kawai M."/>
            <person name="Futagami T."/>
            <person name="Toyoda A."/>
            <person name="Takaki Y."/>
            <person name="Nishi S."/>
            <person name="Hori S."/>
            <person name="Arai W."/>
            <person name="Tsubouchi T."/>
            <person name="Morono Y."/>
            <person name="Uchiyama I."/>
            <person name="Ito T."/>
            <person name="Fujiyama A."/>
            <person name="Inagaki F."/>
            <person name="Takami H."/>
        </authorList>
    </citation>
    <scope>NUCLEOTIDE SEQUENCE</scope>
    <source>
        <strain evidence="2">Expedition CK06-06</strain>
    </source>
</reference>
<name>X1DLY4_9ZZZZ</name>
<protein>
    <recommendedName>
        <fullName evidence="1">L-erythro-3,5-diaminohexanoate dehydrogenase N-terminal domain-containing protein</fullName>
    </recommendedName>
</protein>
<dbReference type="Pfam" id="PF26370">
    <property type="entry name" value="KDD_N"/>
    <property type="match status" value="1"/>
</dbReference>
<dbReference type="InterPro" id="IPR058932">
    <property type="entry name" value="KDD_N"/>
</dbReference>
<evidence type="ECO:0000313" key="2">
    <source>
        <dbReference type="EMBL" id="GAG97426.1"/>
    </source>
</evidence>
<feature type="non-terminal residue" evidence="2">
    <location>
        <position position="234"/>
    </location>
</feature>
<comment type="caution">
    <text evidence="2">The sequence shown here is derived from an EMBL/GenBank/DDBJ whole genome shotgun (WGS) entry which is preliminary data.</text>
</comment>
<proteinExistence type="predicted"/>
<dbReference type="EMBL" id="BART01026482">
    <property type="protein sequence ID" value="GAG97426.1"/>
    <property type="molecule type" value="Genomic_DNA"/>
</dbReference>
<accession>X1DLY4</accession>
<sequence>MKKCPFGSHRVLEPKGALPQTAWRLDNSPEIYDNEILIDVEALNIDSASFTQLKKEYENDEEKITSAILDIVKTRGKMHNLVTNSGGMLIGKVEKIGSDLIGKIDINVGDKIATLVSLTLTPLRINRIKNVKLDIEQVEIEGKAILFESGIYAKLPTDLPEFLSLAVLDVCGAPAQVARMVKRGDIVFVLGGGGKSGMLCLAQARKMVGSEGILISLSRSKESCDNVKRFKLAN</sequence>
<dbReference type="AlphaFoldDB" id="X1DLY4"/>